<dbReference type="Gene3D" id="1.50.10.10">
    <property type="match status" value="1"/>
</dbReference>
<dbReference type="PANTHER" id="PTHR31616:SF0">
    <property type="entry name" value="GLUCAN 1,4-ALPHA-GLUCOSIDASE"/>
    <property type="match status" value="1"/>
</dbReference>
<comment type="caution">
    <text evidence="5">The sequence shown here is derived from an EMBL/GenBank/DDBJ whole genome shotgun (WGS) entry which is preliminary data.</text>
</comment>
<organism evidence="5 6">
    <name type="scientific">Natronolimnobius baerhuensis</name>
    <dbReference type="NCBI Taxonomy" id="253108"/>
    <lineage>
        <taxon>Archaea</taxon>
        <taxon>Methanobacteriati</taxon>
        <taxon>Methanobacteriota</taxon>
        <taxon>Stenosarchaea group</taxon>
        <taxon>Halobacteria</taxon>
        <taxon>Halobacteriales</taxon>
        <taxon>Natrialbaceae</taxon>
        <taxon>Natronolimnobius</taxon>
    </lineage>
</organism>
<feature type="compositionally biased region" description="Basic and acidic residues" evidence="2">
    <location>
        <begin position="671"/>
        <end position="680"/>
    </location>
</feature>
<sequence length="680" mass="76534">MDDDYLPLEAYGVIGNNDRCALVGHNGSIDWCCFPHLESPSVFAAILDADDGGRFAIRPAEEYETTQTYVDRTNVLETTFETDGGSVTVTDVMPVSRDNAHDESVDDDSSTATDSEADRFQQAIYRAVEGNTGSVDLEIVFEPRFDYGRSTTDLERSDDGTVVAAEANETGNHSVNGDVTDENRPADEQRHRSDEQGQLSLRTETDLEFAIDEDETVATGTMTVEDGDQHWFHLQYGDPETTPEPDCEQCLEETISYWRHWLERCEESASDLFSLRDDWHDALVRSTLVLKLLIHDETGSIPAAATTSLPEEIGGELNWDYRYNWIRDAKFTIQALHNVGQSAEAHEYFEWFREIGHESPEDIRPLYGLHGETDLEEEHLEHLSGYRDSQPVRIGNAAADQVQLDMYGTVVQGIYETIRYQDGLSDYDWESVRALANHVCDHWEERGKGIWEFRDLEEHFVHSKLLCWVALDRAIRMGGEYDYDGPFKKWDREREAIREAIEERGYNEEKGSFMQFFGAEDALDATALLIPLYDFLPSDDERVQNTIDTILEEAATDDGLVFRFTDSPARPTESGGFVLCSCWLVDTLVLSNRIEEATEIFDNLLEYASPLGLLSEMIHAEDGTLLGNFPQAFSHIGLLNSAIYLASADDADELPPEELAGGAAAPLFTQHGRDSEGPDE</sequence>
<evidence type="ECO:0000259" key="4">
    <source>
        <dbReference type="Pfam" id="PF19291"/>
    </source>
</evidence>
<feature type="domain" description="GH15-like" evidence="3">
    <location>
        <begin position="280"/>
        <end position="641"/>
    </location>
</feature>
<dbReference type="GO" id="GO:0004553">
    <property type="term" value="F:hydrolase activity, hydrolyzing O-glycosyl compounds"/>
    <property type="evidence" value="ECO:0007669"/>
    <property type="project" value="TreeGrafter"/>
</dbReference>
<dbReference type="OrthoDB" id="36362at2157"/>
<comment type="similarity">
    <text evidence="1">Belongs to the glycosyl hydrolase 15 family.</text>
</comment>
<accession>A0A202E7J8</accession>
<dbReference type="InterPro" id="IPR008928">
    <property type="entry name" value="6-hairpin_glycosidase_sf"/>
</dbReference>
<dbReference type="PANTHER" id="PTHR31616">
    <property type="entry name" value="TREHALASE"/>
    <property type="match status" value="1"/>
</dbReference>
<evidence type="ECO:0000259" key="3">
    <source>
        <dbReference type="Pfam" id="PF00723"/>
    </source>
</evidence>
<evidence type="ECO:0000256" key="2">
    <source>
        <dbReference type="SAM" id="MobiDB-lite"/>
    </source>
</evidence>
<dbReference type="RefSeq" id="WP_054863581.1">
    <property type="nucleotide sequence ID" value="NZ_MWPH01000003.1"/>
</dbReference>
<name>A0A202E7J8_9EURY</name>
<evidence type="ECO:0000313" key="6">
    <source>
        <dbReference type="Proteomes" id="UP000196084"/>
    </source>
</evidence>
<evidence type="ECO:0000256" key="1">
    <source>
        <dbReference type="ARBA" id="ARBA00006188"/>
    </source>
</evidence>
<dbReference type="InterPro" id="IPR012341">
    <property type="entry name" value="6hp_glycosidase-like_sf"/>
</dbReference>
<dbReference type="AlphaFoldDB" id="A0A202E7J8"/>
<gene>
    <name evidence="5" type="ORF">B2G88_16090</name>
</gene>
<dbReference type="Proteomes" id="UP000196084">
    <property type="component" value="Unassembled WGS sequence"/>
</dbReference>
<reference evidence="5 6" key="1">
    <citation type="submission" date="2017-02" db="EMBL/GenBank/DDBJ databases">
        <title>Natronthermophilus aegyptiacus gen. nov.,sp. nov., an aerobic, extremely halophilic alkalithermophilic archaeon isolated from the athalassohaline Wadi An Natrun, Egypt.</title>
        <authorList>
            <person name="Zhao B."/>
        </authorList>
    </citation>
    <scope>NUCLEOTIDE SEQUENCE [LARGE SCALE GENOMIC DNA]</scope>
    <source>
        <strain evidence="5 6">CGMCC 1.3597</strain>
    </source>
</reference>
<feature type="compositionally biased region" description="Basic and acidic residues" evidence="2">
    <location>
        <begin position="181"/>
        <end position="195"/>
    </location>
</feature>
<dbReference type="Pfam" id="PF00723">
    <property type="entry name" value="Glyco_hydro_15"/>
    <property type="match status" value="1"/>
</dbReference>
<feature type="region of interest" description="Disordered" evidence="2">
    <location>
        <begin position="167"/>
        <end position="204"/>
    </location>
</feature>
<feature type="domain" description="Trehalase-like N-terminal" evidence="4">
    <location>
        <begin position="6"/>
        <end position="166"/>
    </location>
</feature>
<dbReference type="Pfam" id="PF19291">
    <property type="entry name" value="TREH_N"/>
    <property type="match status" value="1"/>
</dbReference>
<evidence type="ECO:0000313" key="5">
    <source>
        <dbReference type="EMBL" id="OVE83930.1"/>
    </source>
</evidence>
<dbReference type="InterPro" id="IPR045582">
    <property type="entry name" value="Trehalase-like_N"/>
</dbReference>
<keyword evidence="6" id="KW-1185">Reference proteome</keyword>
<keyword evidence="5" id="KW-0378">Hydrolase</keyword>
<proteinExistence type="inferred from homology"/>
<dbReference type="EMBL" id="MWPH01000003">
    <property type="protein sequence ID" value="OVE83930.1"/>
    <property type="molecule type" value="Genomic_DNA"/>
</dbReference>
<dbReference type="InterPro" id="IPR011613">
    <property type="entry name" value="GH15-like"/>
</dbReference>
<feature type="region of interest" description="Disordered" evidence="2">
    <location>
        <begin position="655"/>
        <end position="680"/>
    </location>
</feature>
<dbReference type="GO" id="GO:0005975">
    <property type="term" value="P:carbohydrate metabolic process"/>
    <property type="evidence" value="ECO:0007669"/>
    <property type="project" value="InterPro"/>
</dbReference>
<protein>
    <submittedName>
        <fullName evidence="5">Glycoside hydrolase family 15</fullName>
    </submittedName>
</protein>
<dbReference type="SUPFAM" id="SSF48208">
    <property type="entry name" value="Six-hairpin glycosidases"/>
    <property type="match status" value="1"/>
</dbReference>
<feature type="compositionally biased region" description="Low complexity" evidence="2">
    <location>
        <begin position="657"/>
        <end position="667"/>
    </location>
</feature>